<dbReference type="EMBL" id="JAHLQT010037514">
    <property type="protein sequence ID" value="KAG7157380.1"/>
    <property type="molecule type" value="Genomic_DNA"/>
</dbReference>
<organism evidence="4 5">
    <name type="scientific">Homarus americanus</name>
    <name type="common">American lobster</name>
    <dbReference type="NCBI Taxonomy" id="6706"/>
    <lineage>
        <taxon>Eukaryota</taxon>
        <taxon>Metazoa</taxon>
        <taxon>Ecdysozoa</taxon>
        <taxon>Arthropoda</taxon>
        <taxon>Crustacea</taxon>
        <taxon>Multicrustacea</taxon>
        <taxon>Malacostraca</taxon>
        <taxon>Eumalacostraca</taxon>
        <taxon>Eucarida</taxon>
        <taxon>Decapoda</taxon>
        <taxon>Pleocyemata</taxon>
        <taxon>Astacidea</taxon>
        <taxon>Nephropoidea</taxon>
        <taxon>Nephropidae</taxon>
        <taxon>Homarus</taxon>
    </lineage>
</organism>
<feature type="domain" description="Chitin-binding type-2" evidence="3">
    <location>
        <begin position="40"/>
        <end position="108"/>
    </location>
</feature>
<dbReference type="Pfam" id="PF01607">
    <property type="entry name" value="CBM_14"/>
    <property type="match status" value="2"/>
</dbReference>
<dbReference type="SUPFAM" id="SSF57625">
    <property type="entry name" value="Invertebrate chitin-binding proteins"/>
    <property type="match status" value="2"/>
</dbReference>
<dbReference type="SMART" id="SM00494">
    <property type="entry name" value="ChtBD2"/>
    <property type="match status" value="2"/>
</dbReference>
<keyword evidence="1" id="KW-1133">Transmembrane helix</keyword>
<dbReference type="PANTHER" id="PTHR22933">
    <property type="entry name" value="FI18007P1-RELATED"/>
    <property type="match status" value="1"/>
</dbReference>
<evidence type="ECO:0000256" key="2">
    <source>
        <dbReference type="SAM" id="SignalP"/>
    </source>
</evidence>
<proteinExistence type="predicted"/>
<dbReference type="InterPro" id="IPR052976">
    <property type="entry name" value="Scoloptoxin-like"/>
</dbReference>
<accession>A0A8J5JGM4</accession>
<dbReference type="GO" id="GO:0008061">
    <property type="term" value="F:chitin binding"/>
    <property type="evidence" value="ECO:0007669"/>
    <property type="project" value="InterPro"/>
</dbReference>
<feature type="transmembrane region" description="Helical" evidence="1">
    <location>
        <begin position="120"/>
        <end position="144"/>
    </location>
</feature>
<evidence type="ECO:0000313" key="5">
    <source>
        <dbReference type="Proteomes" id="UP000747542"/>
    </source>
</evidence>
<evidence type="ECO:0000256" key="1">
    <source>
        <dbReference type="SAM" id="Phobius"/>
    </source>
</evidence>
<comment type="caution">
    <text evidence="4">The sequence shown here is derived from an EMBL/GenBank/DDBJ whole genome shotgun (WGS) entry which is preliminary data.</text>
</comment>
<dbReference type="PANTHER" id="PTHR22933:SF43">
    <property type="entry name" value="LP10131P"/>
    <property type="match status" value="1"/>
</dbReference>
<keyword evidence="1" id="KW-0472">Membrane</keyword>
<dbReference type="Gene3D" id="2.170.140.10">
    <property type="entry name" value="Chitin binding domain"/>
    <property type="match status" value="2"/>
</dbReference>
<dbReference type="Proteomes" id="UP000747542">
    <property type="component" value="Unassembled WGS sequence"/>
</dbReference>
<dbReference type="InterPro" id="IPR002557">
    <property type="entry name" value="Chitin-bd_dom"/>
</dbReference>
<keyword evidence="1" id="KW-0812">Transmembrane</keyword>
<reference evidence="4" key="1">
    <citation type="journal article" date="2021" name="Sci. Adv.">
        <title>The American lobster genome reveals insights on longevity, neural, and immune adaptations.</title>
        <authorList>
            <person name="Polinski J.M."/>
            <person name="Zimin A.V."/>
            <person name="Clark K.F."/>
            <person name="Kohn A.B."/>
            <person name="Sadowski N."/>
            <person name="Timp W."/>
            <person name="Ptitsyn A."/>
            <person name="Khanna P."/>
            <person name="Romanova D.Y."/>
            <person name="Williams P."/>
            <person name="Greenwood S.J."/>
            <person name="Moroz L.L."/>
            <person name="Walt D.R."/>
            <person name="Bodnar A.G."/>
        </authorList>
    </citation>
    <scope>NUCLEOTIDE SEQUENCE</scope>
    <source>
        <strain evidence="4">GMGI-L3</strain>
    </source>
</reference>
<gene>
    <name evidence="4" type="ORF">Hamer_G005803</name>
</gene>
<protein>
    <submittedName>
        <fullName evidence="4">U-scoloptoxin(01)-Cw1a-like 11</fullName>
    </submittedName>
</protein>
<feature type="non-terminal residue" evidence="4">
    <location>
        <position position="1"/>
    </location>
</feature>
<feature type="chain" id="PRO_5035177362" evidence="2">
    <location>
        <begin position="19"/>
        <end position="247"/>
    </location>
</feature>
<dbReference type="PROSITE" id="PS50940">
    <property type="entry name" value="CHIT_BIND_II"/>
    <property type="match status" value="2"/>
</dbReference>
<keyword evidence="2" id="KW-0732">Signal</keyword>
<dbReference type="AlphaFoldDB" id="A0A8J5JGM4"/>
<sequence>MARLVLAVVLALAAVATARMAYVLPDAAETLLRARSLQTTFTCDNRAYGYYADVDNNCEIFHVCYPIVDETGALLETAHFSFVCGNQTVFNQESLTCSHADDAFPCEEAANLFDISNSDIMAHLVLAVVLALAAVATARMAYVLPDAAETLLRARSLQTTFTCDNRAYGYYADVDNNCEIFHVCYPIVDETGALLETAHFSFVCGNQTVFNQESLTCSHADDAFPCEEAANLFDISNSEFGVIPERR</sequence>
<feature type="signal peptide" evidence="2">
    <location>
        <begin position="1"/>
        <end position="18"/>
    </location>
</feature>
<name>A0A8J5JGM4_HOMAM</name>
<dbReference type="GO" id="GO:0005576">
    <property type="term" value="C:extracellular region"/>
    <property type="evidence" value="ECO:0007669"/>
    <property type="project" value="InterPro"/>
</dbReference>
<dbReference type="InterPro" id="IPR036508">
    <property type="entry name" value="Chitin-bd_dom_sf"/>
</dbReference>
<keyword evidence="5" id="KW-1185">Reference proteome</keyword>
<evidence type="ECO:0000313" key="4">
    <source>
        <dbReference type="EMBL" id="KAG7157380.1"/>
    </source>
</evidence>
<evidence type="ECO:0000259" key="3">
    <source>
        <dbReference type="PROSITE" id="PS50940"/>
    </source>
</evidence>
<feature type="domain" description="Chitin-binding type-2" evidence="3">
    <location>
        <begin position="160"/>
        <end position="228"/>
    </location>
</feature>